<dbReference type="SUPFAM" id="SSF52129">
    <property type="entry name" value="Caspase-like"/>
    <property type="match status" value="2"/>
</dbReference>
<evidence type="ECO:0000259" key="6">
    <source>
        <dbReference type="Pfam" id="PF00656"/>
    </source>
</evidence>
<dbReference type="Pfam" id="PF00400">
    <property type="entry name" value="WD40"/>
    <property type="match status" value="5"/>
</dbReference>
<evidence type="ECO:0000256" key="4">
    <source>
        <dbReference type="SAM" id="MobiDB-lite"/>
    </source>
</evidence>
<dbReference type="InterPro" id="IPR011600">
    <property type="entry name" value="Pept_C14_caspase"/>
</dbReference>
<dbReference type="GO" id="GO:0006508">
    <property type="term" value="P:proteolysis"/>
    <property type="evidence" value="ECO:0007669"/>
    <property type="project" value="InterPro"/>
</dbReference>
<proteinExistence type="predicted"/>
<dbReference type="Pfam" id="PF00656">
    <property type="entry name" value="Peptidase_C14"/>
    <property type="match status" value="2"/>
</dbReference>
<evidence type="ECO:0000256" key="2">
    <source>
        <dbReference type="ARBA" id="ARBA00022737"/>
    </source>
</evidence>
<dbReference type="PROSITE" id="PS00678">
    <property type="entry name" value="WD_REPEATS_1"/>
    <property type="match status" value="3"/>
</dbReference>
<dbReference type="EMBL" id="CADCWO010000212">
    <property type="protein sequence ID" value="CAA9587126.1"/>
    <property type="molecule type" value="Genomic_DNA"/>
</dbReference>
<dbReference type="InterPro" id="IPR019775">
    <property type="entry name" value="WD40_repeat_CS"/>
</dbReference>
<dbReference type="PROSITE" id="PS00018">
    <property type="entry name" value="EF_HAND_1"/>
    <property type="match status" value="2"/>
</dbReference>
<keyword evidence="5" id="KW-1133">Transmembrane helix</keyword>
<feature type="transmembrane region" description="Helical" evidence="5">
    <location>
        <begin position="776"/>
        <end position="796"/>
    </location>
</feature>
<keyword evidence="1 3" id="KW-0853">WD repeat</keyword>
<evidence type="ECO:0000256" key="1">
    <source>
        <dbReference type="ARBA" id="ARBA00022574"/>
    </source>
</evidence>
<feature type="domain" description="Peptidase C14 caspase" evidence="6">
    <location>
        <begin position="358"/>
        <end position="585"/>
    </location>
</feature>
<dbReference type="PANTHER" id="PTHR22847">
    <property type="entry name" value="WD40 REPEAT PROTEIN"/>
    <property type="match status" value="1"/>
</dbReference>
<organism evidence="7">
    <name type="scientific">uncultured Synechococcales cyanobacterium</name>
    <dbReference type="NCBI Taxonomy" id="1936017"/>
    <lineage>
        <taxon>Bacteria</taxon>
        <taxon>Bacillati</taxon>
        <taxon>Cyanobacteriota</taxon>
        <taxon>Cyanophyceae</taxon>
        <taxon>Synechococcales</taxon>
        <taxon>environmental samples</taxon>
    </lineage>
</organism>
<dbReference type="PROSITE" id="PS50082">
    <property type="entry name" value="WD_REPEATS_2"/>
    <property type="match status" value="5"/>
</dbReference>
<feature type="region of interest" description="Disordered" evidence="4">
    <location>
        <begin position="296"/>
        <end position="352"/>
    </location>
</feature>
<keyword evidence="2" id="KW-0677">Repeat</keyword>
<dbReference type="PRINTS" id="PR00320">
    <property type="entry name" value="GPROTEINBRPT"/>
</dbReference>
<feature type="compositionally biased region" description="Polar residues" evidence="4">
    <location>
        <begin position="717"/>
        <end position="744"/>
    </location>
</feature>
<dbReference type="PROSITE" id="PS50294">
    <property type="entry name" value="WD_REPEATS_REGION"/>
    <property type="match status" value="4"/>
</dbReference>
<feature type="repeat" description="WD" evidence="3">
    <location>
        <begin position="895"/>
        <end position="936"/>
    </location>
</feature>
<keyword evidence="5" id="KW-0472">Membrane</keyword>
<dbReference type="PANTHER" id="PTHR22847:SF637">
    <property type="entry name" value="WD REPEAT DOMAIN 5B"/>
    <property type="match status" value="1"/>
</dbReference>
<dbReference type="CDD" id="cd00200">
    <property type="entry name" value="WD40"/>
    <property type="match status" value="1"/>
</dbReference>
<dbReference type="NCBIfam" id="NF047832">
    <property type="entry name" value="caspase_w_EACC1"/>
    <property type="match status" value="1"/>
</dbReference>
<feature type="repeat" description="WD" evidence="3">
    <location>
        <begin position="937"/>
        <end position="978"/>
    </location>
</feature>
<dbReference type="InterPro" id="IPR029030">
    <property type="entry name" value="Caspase-like_dom_sf"/>
</dbReference>
<dbReference type="InterPro" id="IPR036322">
    <property type="entry name" value="WD40_repeat_dom_sf"/>
</dbReference>
<dbReference type="InterPro" id="IPR001680">
    <property type="entry name" value="WD40_rpt"/>
</dbReference>
<accession>A0A6J4VS26</accession>
<dbReference type="GO" id="GO:0004197">
    <property type="term" value="F:cysteine-type endopeptidase activity"/>
    <property type="evidence" value="ECO:0007669"/>
    <property type="project" value="InterPro"/>
</dbReference>
<dbReference type="SUPFAM" id="SSF50978">
    <property type="entry name" value="WD40 repeat-like"/>
    <property type="match status" value="1"/>
</dbReference>
<feature type="region of interest" description="Disordered" evidence="4">
    <location>
        <begin position="717"/>
        <end position="769"/>
    </location>
</feature>
<reference evidence="7" key="1">
    <citation type="submission" date="2020-02" db="EMBL/GenBank/DDBJ databases">
        <authorList>
            <person name="Meier V. D."/>
        </authorList>
    </citation>
    <scope>NUCLEOTIDE SEQUENCE</scope>
    <source>
        <strain evidence="7">AVDCRST_MAG81</strain>
    </source>
</reference>
<gene>
    <name evidence="7" type="ORF">AVDCRST_MAG81-4412</name>
</gene>
<dbReference type="SMART" id="SM00320">
    <property type="entry name" value="WD40"/>
    <property type="match status" value="5"/>
</dbReference>
<feature type="compositionally biased region" description="Polar residues" evidence="4">
    <location>
        <begin position="296"/>
        <end position="315"/>
    </location>
</feature>
<evidence type="ECO:0000256" key="3">
    <source>
        <dbReference type="PROSITE-ProRule" id="PRU00221"/>
    </source>
</evidence>
<feature type="repeat" description="WD" evidence="3">
    <location>
        <begin position="979"/>
        <end position="1020"/>
    </location>
</feature>
<dbReference type="Gene3D" id="2.130.10.10">
    <property type="entry name" value="YVTN repeat-like/Quinoprotein amine dehydrogenase"/>
    <property type="match status" value="3"/>
</dbReference>
<sequence>MAKVALLIGVEDYRPEAKSLPGAANNIAAMKQVLQHPEVGRFSQVKTLHNPDPLVMQQTIEMLFSERQREDLVLLYFYGQGIKNNQGKLYLAMASSRQDAAGKLVRSTAVPATFIQDMMNSSAAQQQVVILDCWFREAALEDWSAPDDPVVNHRQQVSGQRQAVLLASTTETHAPQQSSDLSAFTLYLVKGLATGAADIDNDGVIAIDEWYEYARRNLQVMAPATQLAIYATKAGNKILLAQAPIDDPKQRYRQTVERWLRREGSAVTRGILEVVRDRLGLLPQEAVAIEAQALQGQATRPSTQRGALSPLQSHTKVPAPQIPRTPPSVSTQPAVPQPLTPPQSSIETSPTPKRQAVKVALLIGVSDCGAGFTPLPGAIKDIEALQHVLQHPQREFAQVKTLINPGLLVMQQTIETLFGDCQSDDLVVLYFSGHGVKDDRGKLYLTTSATRKDTQGRLVKSTAVPASFLQDVMGDSQSRRQVLILDCWFGGTFTENWLAENVGPVNIQNQFGGAGRVILASSTVTQSAFEQKGADLSTYTDYLVEGLETGAADLNSDGAITVQELHEYTRRKVQKSAPATQPEIYGAEVDYGILLANAPINDARLEYRKEVERCASYGGISVVSRSILDLLREKLGLPLAETTAIERQVLKPHQAYQKKLQRYAQVLVEAIQQEYPLYNDTRSRFIRFQQVLGLRDEDISLIEAQVVRQVRGDQSAAQFTSSLEPDGQPSKQATPTRSLTNKTTPVKPAAKSTARRHSHPVDNATDSSSQTQKNRWLLLGAATAALLALVGIIYGFRHWQGLQRLKTAQALATQKNYEDCFQQAQAIPVSSAAQNLLQYCGAEANWQNVQAQSFADEYGDTVWALAISPHSSMLASTSDDTVNLWDIATGKLRTLSGHTDTVWAIAISSDGETLASGSSDQTINIWNLKTGKLLHTLSGHTSRVLSVAISPDGQTLASGSNDKTIKLWNLPTGELLRTLQGHTKHINAIAISPNGKTIASGSEDQTVKLWNLNTGELRRSLSTDQNDVYAVAFSPDGQSLASGNKDGIVKIWRRS</sequence>
<name>A0A6J4VS26_9CYAN</name>
<protein>
    <submittedName>
        <fullName evidence="7">High-affinity carbon uptake protein Hat/HatR</fullName>
    </submittedName>
</protein>
<dbReference type="AlphaFoldDB" id="A0A6J4VS26"/>
<evidence type="ECO:0000256" key="5">
    <source>
        <dbReference type="SAM" id="Phobius"/>
    </source>
</evidence>
<dbReference type="Gene3D" id="3.40.50.1460">
    <property type="match status" value="2"/>
</dbReference>
<keyword evidence="5" id="KW-0812">Transmembrane</keyword>
<dbReference type="InterPro" id="IPR020472">
    <property type="entry name" value="WD40_PAC1"/>
</dbReference>
<feature type="repeat" description="WD" evidence="3">
    <location>
        <begin position="1021"/>
        <end position="1055"/>
    </location>
</feature>
<feature type="compositionally biased region" description="Polar residues" evidence="4">
    <location>
        <begin position="342"/>
        <end position="352"/>
    </location>
</feature>
<dbReference type="InterPro" id="IPR015943">
    <property type="entry name" value="WD40/YVTN_repeat-like_dom_sf"/>
</dbReference>
<feature type="domain" description="Peptidase C14 caspase" evidence="6">
    <location>
        <begin position="3"/>
        <end position="196"/>
    </location>
</feature>
<evidence type="ECO:0000313" key="7">
    <source>
        <dbReference type="EMBL" id="CAA9587126.1"/>
    </source>
</evidence>
<feature type="repeat" description="WD" evidence="3">
    <location>
        <begin position="855"/>
        <end position="895"/>
    </location>
</feature>
<dbReference type="InterPro" id="IPR018247">
    <property type="entry name" value="EF_Hand_1_Ca_BS"/>
</dbReference>